<dbReference type="Pfam" id="PF26061">
    <property type="entry name" value="DUF8021"/>
    <property type="match status" value="1"/>
</dbReference>
<evidence type="ECO:0000313" key="2">
    <source>
        <dbReference type="EMBL" id="KAF2183478.1"/>
    </source>
</evidence>
<sequence length="279" mass="31146">MSLAASATAKVPCTRERLKDAVDKYLFMQWSGHHSDFDNLAYDLVYLENNKTATILFDIPAHPLELHFNRSILDTGNCKTFTELVATNVMVDPPHPYVIATQMHLNEDGEVNLIDSYVTDQGDWAFNQTGFLYWNSLENWDPLPEDKRDSREVLKAAADAYPSRFSNANISVPFNTPCARLEGGAYTGRGNLTANTCNIGGLPSNVIMDNRRYVIDEVYGAVDIFMGFHGLDRTRPNEGTPDSHFFRVEGGKIRYIHTVSPCFVDGCGMNGTGIPPLRL</sequence>
<proteinExistence type="predicted"/>
<accession>A0A6A6DZ59</accession>
<dbReference type="OrthoDB" id="3515051at2759"/>
<keyword evidence="3" id="KW-1185">Reference proteome</keyword>
<dbReference type="Proteomes" id="UP000800200">
    <property type="component" value="Unassembled WGS sequence"/>
</dbReference>
<dbReference type="EMBL" id="ML994642">
    <property type="protein sequence ID" value="KAF2183478.1"/>
    <property type="molecule type" value="Genomic_DNA"/>
</dbReference>
<name>A0A6A6DZ59_9PEZI</name>
<feature type="domain" description="DUF8021" evidence="1">
    <location>
        <begin position="147"/>
        <end position="259"/>
    </location>
</feature>
<dbReference type="InterPro" id="IPR058334">
    <property type="entry name" value="DUF8021"/>
</dbReference>
<organism evidence="2 3">
    <name type="scientific">Zopfia rhizophila CBS 207.26</name>
    <dbReference type="NCBI Taxonomy" id="1314779"/>
    <lineage>
        <taxon>Eukaryota</taxon>
        <taxon>Fungi</taxon>
        <taxon>Dikarya</taxon>
        <taxon>Ascomycota</taxon>
        <taxon>Pezizomycotina</taxon>
        <taxon>Dothideomycetes</taxon>
        <taxon>Dothideomycetes incertae sedis</taxon>
        <taxon>Zopfiaceae</taxon>
        <taxon>Zopfia</taxon>
    </lineage>
</organism>
<reference evidence="2" key="1">
    <citation type="journal article" date="2020" name="Stud. Mycol.">
        <title>101 Dothideomycetes genomes: a test case for predicting lifestyles and emergence of pathogens.</title>
        <authorList>
            <person name="Haridas S."/>
            <person name="Albert R."/>
            <person name="Binder M."/>
            <person name="Bloem J."/>
            <person name="Labutti K."/>
            <person name="Salamov A."/>
            <person name="Andreopoulos B."/>
            <person name="Baker S."/>
            <person name="Barry K."/>
            <person name="Bills G."/>
            <person name="Bluhm B."/>
            <person name="Cannon C."/>
            <person name="Castanera R."/>
            <person name="Culley D."/>
            <person name="Daum C."/>
            <person name="Ezra D."/>
            <person name="Gonzalez J."/>
            <person name="Henrissat B."/>
            <person name="Kuo A."/>
            <person name="Liang C."/>
            <person name="Lipzen A."/>
            <person name="Lutzoni F."/>
            <person name="Magnuson J."/>
            <person name="Mondo S."/>
            <person name="Nolan M."/>
            <person name="Ohm R."/>
            <person name="Pangilinan J."/>
            <person name="Park H.-J."/>
            <person name="Ramirez L."/>
            <person name="Alfaro M."/>
            <person name="Sun H."/>
            <person name="Tritt A."/>
            <person name="Yoshinaga Y."/>
            <person name="Zwiers L.-H."/>
            <person name="Turgeon B."/>
            <person name="Goodwin S."/>
            <person name="Spatafora J."/>
            <person name="Crous P."/>
            <person name="Grigoriev I."/>
        </authorList>
    </citation>
    <scope>NUCLEOTIDE SEQUENCE</scope>
    <source>
        <strain evidence="2">CBS 207.26</strain>
    </source>
</reference>
<evidence type="ECO:0000313" key="3">
    <source>
        <dbReference type="Proteomes" id="UP000800200"/>
    </source>
</evidence>
<evidence type="ECO:0000259" key="1">
    <source>
        <dbReference type="Pfam" id="PF26061"/>
    </source>
</evidence>
<dbReference type="AlphaFoldDB" id="A0A6A6DZ59"/>
<protein>
    <recommendedName>
        <fullName evidence="1">DUF8021 domain-containing protein</fullName>
    </recommendedName>
</protein>
<gene>
    <name evidence="2" type="ORF">K469DRAFT_728019</name>
</gene>